<keyword evidence="2" id="KW-1185">Reference proteome</keyword>
<evidence type="ECO:0000313" key="2">
    <source>
        <dbReference type="Proteomes" id="UP000613768"/>
    </source>
</evidence>
<evidence type="ECO:0000313" key="1">
    <source>
        <dbReference type="EMBL" id="MBD8527924.1"/>
    </source>
</evidence>
<name>A0AAW3ZTV0_9GAMM</name>
<protein>
    <submittedName>
        <fullName evidence="1">Transcriptional regulator</fullName>
    </submittedName>
</protein>
<dbReference type="AlphaFoldDB" id="A0AAW3ZTV0"/>
<organism evidence="1 2">
    <name type="scientific">Pseudomarimonas arenosa</name>
    <dbReference type="NCBI Taxonomy" id="2774145"/>
    <lineage>
        <taxon>Bacteria</taxon>
        <taxon>Pseudomonadati</taxon>
        <taxon>Pseudomonadota</taxon>
        <taxon>Gammaproteobacteria</taxon>
        <taxon>Lysobacterales</taxon>
        <taxon>Lysobacteraceae</taxon>
        <taxon>Pseudomarimonas</taxon>
    </lineage>
</organism>
<gene>
    <name evidence="1" type="ORF">IFO71_19425</name>
</gene>
<accession>A0AAW3ZTV0</accession>
<dbReference type="EMBL" id="JACYTR010000072">
    <property type="protein sequence ID" value="MBD8527924.1"/>
    <property type="molecule type" value="Genomic_DNA"/>
</dbReference>
<reference evidence="1 2" key="1">
    <citation type="submission" date="2020-09" db="EMBL/GenBank/DDBJ databases">
        <title>Pseudoxanthomonas sp. CAU 1598 isolated from sand of Yaerae Beach.</title>
        <authorList>
            <person name="Kim W."/>
        </authorList>
    </citation>
    <scope>NUCLEOTIDE SEQUENCE [LARGE SCALE GENOMIC DNA]</scope>
    <source>
        <strain evidence="1 2">CAU 1598</strain>
    </source>
</reference>
<dbReference type="Proteomes" id="UP000613768">
    <property type="component" value="Unassembled WGS sequence"/>
</dbReference>
<sequence>MVWLRLSDLIQQRRRGRSSLYRDVAQGLLPPPVRVAANTSAWPAHELGEIDKARLAGADDEAIRALVANLVAARKVAA</sequence>
<comment type="caution">
    <text evidence="1">The sequence shown here is derived from an EMBL/GenBank/DDBJ whole genome shotgun (WGS) entry which is preliminary data.</text>
</comment>
<proteinExistence type="predicted"/>